<reference evidence="1" key="2">
    <citation type="submission" date="2025-09" db="UniProtKB">
        <authorList>
            <consortium name="EnsemblPlants"/>
        </authorList>
    </citation>
    <scope>IDENTIFICATION</scope>
</reference>
<dbReference type="EnsemblPlants" id="AVESA.00010b.r2.1AG0040010.1">
    <property type="protein sequence ID" value="AVESA.00010b.r2.1AG0040010.1.CDS.1"/>
    <property type="gene ID" value="AVESA.00010b.r2.1AG0040010"/>
</dbReference>
<name>A0ACD5TEI7_AVESA</name>
<accession>A0ACD5TEI7</accession>
<dbReference type="Proteomes" id="UP001732700">
    <property type="component" value="Chromosome 1A"/>
</dbReference>
<proteinExistence type="predicted"/>
<evidence type="ECO:0000313" key="1">
    <source>
        <dbReference type="EnsemblPlants" id="AVESA.00010b.r2.1AG0040010.1.CDS.1"/>
    </source>
</evidence>
<protein>
    <submittedName>
        <fullName evidence="1">Uncharacterized protein</fullName>
    </submittedName>
</protein>
<organism evidence="1 2">
    <name type="scientific">Avena sativa</name>
    <name type="common">Oat</name>
    <dbReference type="NCBI Taxonomy" id="4498"/>
    <lineage>
        <taxon>Eukaryota</taxon>
        <taxon>Viridiplantae</taxon>
        <taxon>Streptophyta</taxon>
        <taxon>Embryophyta</taxon>
        <taxon>Tracheophyta</taxon>
        <taxon>Spermatophyta</taxon>
        <taxon>Magnoliopsida</taxon>
        <taxon>Liliopsida</taxon>
        <taxon>Poales</taxon>
        <taxon>Poaceae</taxon>
        <taxon>BOP clade</taxon>
        <taxon>Pooideae</taxon>
        <taxon>Poodae</taxon>
        <taxon>Poeae</taxon>
        <taxon>Poeae Chloroplast Group 1 (Aveneae type)</taxon>
        <taxon>Aveninae</taxon>
        <taxon>Avena</taxon>
    </lineage>
</organism>
<keyword evidence="2" id="KW-1185">Reference proteome</keyword>
<evidence type="ECO:0000313" key="2">
    <source>
        <dbReference type="Proteomes" id="UP001732700"/>
    </source>
</evidence>
<sequence>MEAIISAVLGDIVSRAISVMVEKCREQITTETTVEEDLQRLHQLLLRISAVVEEAEGRCVTSQRMIRQVTMMIKHMFRGYYLLDFFKSIEKKTDDEEVTGSSFSQSKFNPAKRFRRLSSYTQTESMVFGKDSSKELKQVILVLENMVADMKEFTIFLMSYPRMRRQPYGAYLYVDNYMFGRQMEREQVINFLLQAGPLGGGHLAILPIIGPGFTGKSTLVEHVCNDERVRNHFSLILLYSGKDLKDETATTFRNHCLIKHQNITLGEERSLVVIELSGDVDEGAWKRLLHSSERVMTPGSKIIITSRSDKVVSFGTSEAIKLNYLSREAYWYFFKMLVFGSTDQREHPKLTSISMELALEMRGHFMFAHVVAVLLRANFSARYWCMVLRHLREQRQKNIKLLGEYCLEGGQPRYSWSMDNTQRGFEDTNFFLVSGDSQKGPTSHHEAPEITSINLLSGTWGTMPQGKFEVLFWRSLIPPYYIYTADCEFVQHESSSTI</sequence>
<reference evidence="1" key="1">
    <citation type="submission" date="2021-05" db="EMBL/GenBank/DDBJ databases">
        <authorList>
            <person name="Scholz U."/>
            <person name="Mascher M."/>
            <person name="Fiebig A."/>
        </authorList>
    </citation>
    <scope>NUCLEOTIDE SEQUENCE [LARGE SCALE GENOMIC DNA]</scope>
</reference>